<dbReference type="SUPFAM" id="SSF53474">
    <property type="entry name" value="alpha/beta-Hydrolases"/>
    <property type="match status" value="1"/>
</dbReference>
<dbReference type="InterPro" id="IPR052920">
    <property type="entry name" value="DNA-binding_regulatory"/>
</dbReference>
<dbReference type="Pfam" id="PF02129">
    <property type="entry name" value="Peptidase_S15"/>
    <property type="match status" value="1"/>
</dbReference>
<dbReference type="GO" id="GO:0016787">
    <property type="term" value="F:hydrolase activity"/>
    <property type="evidence" value="ECO:0007669"/>
    <property type="project" value="UniProtKB-KW"/>
</dbReference>
<gene>
    <name evidence="3" type="ORF">L0M14_08870</name>
</gene>
<dbReference type="InterPro" id="IPR029058">
    <property type="entry name" value="AB_hydrolase_fold"/>
</dbReference>
<dbReference type="RefSeq" id="WP_235121787.1">
    <property type="nucleotide sequence ID" value="NZ_CP090978.1"/>
</dbReference>
<keyword evidence="1" id="KW-0472">Membrane</keyword>
<dbReference type="Gene3D" id="3.40.50.1820">
    <property type="entry name" value="alpha/beta hydrolase"/>
    <property type="match status" value="1"/>
</dbReference>
<feature type="transmembrane region" description="Helical" evidence="1">
    <location>
        <begin position="6"/>
        <end position="25"/>
    </location>
</feature>
<feature type="domain" description="Xaa-Pro dipeptidyl-peptidase-like" evidence="2">
    <location>
        <begin position="88"/>
        <end position="155"/>
    </location>
</feature>
<keyword evidence="1" id="KW-0812">Transmembrane</keyword>
<protein>
    <submittedName>
        <fullName evidence="3">Alpha/beta hydrolase</fullName>
    </submittedName>
</protein>
<dbReference type="InterPro" id="IPR000383">
    <property type="entry name" value="Xaa-Pro-like_dom"/>
</dbReference>
<accession>A0ABY3SQG6</accession>
<evidence type="ECO:0000313" key="4">
    <source>
        <dbReference type="Proteomes" id="UP001649230"/>
    </source>
</evidence>
<evidence type="ECO:0000313" key="3">
    <source>
        <dbReference type="EMBL" id="UJF35217.1"/>
    </source>
</evidence>
<evidence type="ECO:0000259" key="2">
    <source>
        <dbReference type="Pfam" id="PF02129"/>
    </source>
</evidence>
<dbReference type="PANTHER" id="PTHR43358">
    <property type="entry name" value="ALPHA/BETA-HYDROLASE"/>
    <property type="match status" value="1"/>
</dbReference>
<keyword evidence="4" id="KW-1185">Reference proteome</keyword>
<evidence type="ECO:0000256" key="1">
    <source>
        <dbReference type="SAM" id="Phobius"/>
    </source>
</evidence>
<dbReference type="PANTHER" id="PTHR43358:SF4">
    <property type="entry name" value="ALPHA_BETA HYDROLASE FOLD-1 DOMAIN-CONTAINING PROTEIN"/>
    <property type="match status" value="1"/>
</dbReference>
<keyword evidence="3" id="KW-0378">Hydrolase</keyword>
<proteinExistence type="predicted"/>
<keyword evidence="1" id="KW-1133">Transmembrane helix</keyword>
<organism evidence="3 4">
    <name type="scientific">Paenibacillus hexagrammi</name>
    <dbReference type="NCBI Taxonomy" id="2908839"/>
    <lineage>
        <taxon>Bacteria</taxon>
        <taxon>Bacillati</taxon>
        <taxon>Bacillota</taxon>
        <taxon>Bacilli</taxon>
        <taxon>Bacillales</taxon>
        <taxon>Paenibacillaceae</taxon>
        <taxon>Paenibacillus</taxon>
    </lineage>
</organism>
<dbReference type="EMBL" id="CP090978">
    <property type="protein sequence ID" value="UJF35217.1"/>
    <property type="molecule type" value="Genomic_DNA"/>
</dbReference>
<name>A0ABY3SQG6_9BACL</name>
<reference evidence="3 4" key="1">
    <citation type="journal article" date="2024" name="Int. J. Syst. Evol. Microbiol.">
        <title>Paenibacillus hexagrammi sp. nov., a novel bacterium isolated from the gut content of Hexagrammos agrammus.</title>
        <authorList>
            <person name="Jung H.K."/>
            <person name="Kim D.G."/>
            <person name="Zin H."/>
            <person name="Park J."/>
            <person name="Jung H."/>
            <person name="Kim Y.O."/>
            <person name="Kong H.J."/>
            <person name="Kim J.W."/>
            <person name="Kim Y.S."/>
        </authorList>
    </citation>
    <scope>NUCLEOTIDE SEQUENCE [LARGE SCALE GENOMIC DNA]</scope>
    <source>
        <strain evidence="3 4">YPD9-1</strain>
    </source>
</reference>
<sequence length="178" mass="19776">MVWIAASFILIVVAALTAVSVLVGWRLAHPARKAVDDSPEKYGLMYESVEFPSRVGGVKLCGWFLPSVLPEAKLTIIVSHGYAGNRLEKGLPALALCSSLVEEGFNLLMFDFRNSGESEGTMTTVGYMEKQDLLGAIDWVKEHKPGKIGLLGFSMGEHFDLSRRYGFVRMRYSRRQCI</sequence>
<dbReference type="Proteomes" id="UP001649230">
    <property type="component" value="Chromosome"/>
</dbReference>